<name>A0A511R3E6_9DEIN</name>
<accession>A0A511R3E6</accession>
<evidence type="ECO:0000256" key="1">
    <source>
        <dbReference type="ARBA" id="ARBA00022679"/>
    </source>
</evidence>
<keyword evidence="2" id="KW-0012">Acyltransferase</keyword>
<dbReference type="PANTHER" id="PTHR43877">
    <property type="entry name" value="AMINOALKYLPHOSPHONATE N-ACETYLTRANSFERASE-RELATED-RELATED"/>
    <property type="match status" value="1"/>
</dbReference>
<comment type="caution">
    <text evidence="4">The sequence shown here is derived from an EMBL/GenBank/DDBJ whole genome shotgun (WGS) entry which is preliminary data.</text>
</comment>
<dbReference type="AlphaFoldDB" id="A0A511R3E6"/>
<dbReference type="OrthoDB" id="4140682at2"/>
<evidence type="ECO:0000313" key="4">
    <source>
        <dbReference type="EMBL" id="GEM84151.1"/>
    </source>
</evidence>
<dbReference type="Proteomes" id="UP000321197">
    <property type="component" value="Unassembled WGS sequence"/>
</dbReference>
<dbReference type="GO" id="GO:0016747">
    <property type="term" value="F:acyltransferase activity, transferring groups other than amino-acyl groups"/>
    <property type="evidence" value="ECO:0007669"/>
    <property type="project" value="InterPro"/>
</dbReference>
<reference evidence="4 5" key="1">
    <citation type="submission" date="2019-07" db="EMBL/GenBank/DDBJ databases">
        <title>Whole genome shotgun sequence of Meiothermus hypogaeus NBRC 106114.</title>
        <authorList>
            <person name="Hosoyama A."/>
            <person name="Uohara A."/>
            <person name="Ohji S."/>
            <person name="Ichikawa N."/>
        </authorList>
    </citation>
    <scope>NUCLEOTIDE SEQUENCE [LARGE SCALE GENOMIC DNA]</scope>
    <source>
        <strain evidence="4 5">NBRC 106114</strain>
    </source>
</reference>
<dbReference type="InterPro" id="IPR000182">
    <property type="entry name" value="GNAT_dom"/>
</dbReference>
<feature type="domain" description="N-acetyltransferase" evidence="3">
    <location>
        <begin position="12"/>
        <end position="165"/>
    </location>
</feature>
<organism evidence="4 5">
    <name type="scientific">Meiothermus hypogaeus NBRC 106114</name>
    <dbReference type="NCBI Taxonomy" id="1227553"/>
    <lineage>
        <taxon>Bacteria</taxon>
        <taxon>Thermotogati</taxon>
        <taxon>Deinococcota</taxon>
        <taxon>Deinococci</taxon>
        <taxon>Thermales</taxon>
        <taxon>Thermaceae</taxon>
        <taxon>Meiothermus</taxon>
    </lineage>
</organism>
<evidence type="ECO:0000259" key="3">
    <source>
        <dbReference type="PROSITE" id="PS51186"/>
    </source>
</evidence>
<gene>
    <name evidence="4" type="ORF">MHY01S_23170</name>
</gene>
<dbReference type="InterPro" id="IPR050832">
    <property type="entry name" value="Bact_Acetyltransf"/>
</dbReference>
<dbReference type="PROSITE" id="PS51186">
    <property type="entry name" value="GNAT"/>
    <property type="match status" value="1"/>
</dbReference>
<evidence type="ECO:0000256" key="2">
    <source>
        <dbReference type="ARBA" id="ARBA00023315"/>
    </source>
</evidence>
<sequence length="352" mass="40198">MKTAWELRIRQLDIRLASHADYVALNNFTNLIRAERTPDDPPRSLEETIQQARNIPPVVDLRMWGMEQPEGTEFVAVGSIEIVQLEQNRHAAQFNLDVLPEFRERGLEVSLLRHITEVAEQAGRSLLITSTNSRVPWGEALMQKLGAEKALESHTNQLVLRELDQHLVKSWLEQGQEKAVEFELLFWEGAYPQEHLTAFAALMDVMNTAPRGSLQVEDFQLTPELLRQIEQMLFAAGNERWTLVVREKASGQLAGYTEITWHKGRPQIINQQGTGVLTEFRNKGLGRWLKAAMLDKLLHERPEARFVRTGNADANAPMLKINQALGFQPYIAQATWQIETTRVRAWLEGEPK</sequence>
<keyword evidence="1 4" id="KW-0808">Transferase</keyword>
<dbReference type="SUPFAM" id="SSF55729">
    <property type="entry name" value="Acyl-CoA N-acyltransferases (Nat)"/>
    <property type="match status" value="2"/>
</dbReference>
<protein>
    <submittedName>
        <fullName evidence="4">GNAT family N-acetyltransferase</fullName>
    </submittedName>
</protein>
<evidence type="ECO:0000313" key="5">
    <source>
        <dbReference type="Proteomes" id="UP000321197"/>
    </source>
</evidence>
<dbReference type="EMBL" id="BJXL01000080">
    <property type="protein sequence ID" value="GEM84151.1"/>
    <property type="molecule type" value="Genomic_DNA"/>
</dbReference>
<dbReference type="Gene3D" id="3.40.630.30">
    <property type="match status" value="1"/>
</dbReference>
<dbReference type="RefSeq" id="WP_119340717.1">
    <property type="nucleotide sequence ID" value="NZ_BJXL01000080.1"/>
</dbReference>
<proteinExistence type="predicted"/>
<dbReference type="InterPro" id="IPR016181">
    <property type="entry name" value="Acyl_CoA_acyltransferase"/>
</dbReference>